<organism evidence="2 3">
    <name type="scientific">Candidatus Merdibacter merdavium</name>
    <dbReference type="NCBI Taxonomy" id="2838692"/>
    <lineage>
        <taxon>Bacteria</taxon>
        <taxon>Bacillati</taxon>
        <taxon>Bacillota</taxon>
        <taxon>Erysipelotrichia</taxon>
        <taxon>Erysipelotrichales</taxon>
        <taxon>Erysipelotrichaceae</taxon>
        <taxon>Merdibacter</taxon>
    </lineage>
</organism>
<evidence type="ECO:0000313" key="2">
    <source>
        <dbReference type="EMBL" id="HJC36362.1"/>
    </source>
</evidence>
<dbReference type="EMBL" id="DWWM01000027">
    <property type="protein sequence ID" value="HJC36362.1"/>
    <property type="molecule type" value="Genomic_DNA"/>
</dbReference>
<dbReference type="Proteomes" id="UP000823896">
    <property type="component" value="Unassembled WGS sequence"/>
</dbReference>
<accession>A0A9D2NQ09</accession>
<gene>
    <name evidence="2" type="ORF">H9702_04445</name>
</gene>
<proteinExistence type="predicted"/>
<evidence type="ECO:0000313" key="3">
    <source>
        <dbReference type="Proteomes" id="UP000823896"/>
    </source>
</evidence>
<comment type="caution">
    <text evidence="2">The sequence shown here is derived from an EMBL/GenBank/DDBJ whole genome shotgun (WGS) entry which is preliminary data.</text>
</comment>
<dbReference type="Gene3D" id="1.10.3210.10">
    <property type="entry name" value="Hypothetical protein af1432"/>
    <property type="match status" value="1"/>
</dbReference>
<dbReference type="InterPro" id="IPR006674">
    <property type="entry name" value="HD_domain"/>
</dbReference>
<name>A0A9D2NQ09_9FIRM</name>
<dbReference type="SUPFAM" id="SSF109604">
    <property type="entry name" value="HD-domain/PDEase-like"/>
    <property type="match status" value="1"/>
</dbReference>
<reference evidence="2" key="2">
    <citation type="submission" date="2021-04" db="EMBL/GenBank/DDBJ databases">
        <authorList>
            <person name="Gilroy R."/>
        </authorList>
    </citation>
    <scope>NUCLEOTIDE SEQUENCE</scope>
    <source>
        <strain evidence="2">CHK187-11901</strain>
    </source>
</reference>
<reference evidence="2" key="1">
    <citation type="journal article" date="2021" name="PeerJ">
        <title>Extensive microbial diversity within the chicken gut microbiome revealed by metagenomics and culture.</title>
        <authorList>
            <person name="Gilroy R."/>
            <person name="Ravi A."/>
            <person name="Getino M."/>
            <person name="Pursley I."/>
            <person name="Horton D.L."/>
            <person name="Alikhan N.F."/>
            <person name="Baker D."/>
            <person name="Gharbi K."/>
            <person name="Hall N."/>
            <person name="Watson M."/>
            <person name="Adriaenssens E.M."/>
            <person name="Foster-Nyarko E."/>
            <person name="Jarju S."/>
            <person name="Secka A."/>
            <person name="Antonio M."/>
            <person name="Oren A."/>
            <person name="Chaudhuri R.R."/>
            <person name="La Ragione R."/>
            <person name="Hildebrand F."/>
            <person name="Pallen M.J."/>
        </authorList>
    </citation>
    <scope>NUCLEOTIDE SEQUENCE</scope>
    <source>
        <strain evidence="2">CHK187-11901</strain>
    </source>
</reference>
<dbReference type="Pfam" id="PF01966">
    <property type="entry name" value="HD"/>
    <property type="match status" value="1"/>
</dbReference>
<evidence type="ECO:0000259" key="1">
    <source>
        <dbReference type="PROSITE" id="PS51831"/>
    </source>
</evidence>
<feature type="domain" description="HD" evidence="1">
    <location>
        <begin position="27"/>
        <end position="128"/>
    </location>
</feature>
<dbReference type="AlphaFoldDB" id="A0A9D2NQ09"/>
<protein>
    <submittedName>
        <fullName evidence="2">HD domain-containing protein</fullName>
    </submittedName>
</protein>
<dbReference type="PROSITE" id="PS51831">
    <property type="entry name" value="HD"/>
    <property type="match status" value="1"/>
</dbReference>
<sequence length="155" mass="17352">MSQLDTLREEIITKMSAITMPALRDEALTHTLGVCECMALLARIRDLDPLLCMSMGLLHDCALYLHNCPHQGHAQKSAALAKSLLQAHGYAPAEIEQICTAIAHHSDKGQRHDAYSEALKDADILERWLREKDAPLSDARRIRLIALCRQLQLHP</sequence>